<evidence type="ECO:0000256" key="1">
    <source>
        <dbReference type="ARBA" id="ARBA00001957"/>
    </source>
</evidence>
<evidence type="ECO:0000256" key="5">
    <source>
        <dbReference type="ARBA" id="ARBA00023194"/>
    </source>
</evidence>
<keyword evidence="4" id="KW-0677">Repeat</keyword>
<evidence type="ECO:0000313" key="9">
    <source>
        <dbReference type="Proteomes" id="UP001519363"/>
    </source>
</evidence>
<keyword evidence="9" id="KW-1185">Reference proteome</keyword>
<dbReference type="Pfam" id="PF00501">
    <property type="entry name" value="AMP-binding"/>
    <property type="match status" value="5"/>
</dbReference>
<keyword evidence="3" id="KW-0597">Phosphoprotein</keyword>
<dbReference type="NCBIfam" id="TIGR01720">
    <property type="entry name" value="NRPS-para261"/>
    <property type="match status" value="3"/>
</dbReference>
<dbReference type="NCBIfam" id="NF003417">
    <property type="entry name" value="PRK04813.1"/>
    <property type="match status" value="5"/>
</dbReference>
<feature type="region of interest" description="Disordered" evidence="6">
    <location>
        <begin position="3670"/>
        <end position="3693"/>
    </location>
</feature>
<evidence type="ECO:0000313" key="8">
    <source>
        <dbReference type="EMBL" id="MBP2473359.1"/>
    </source>
</evidence>
<dbReference type="InterPro" id="IPR025110">
    <property type="entry name" value="AMP-bd_C"/>
</dbReference>
<organism evidence="8 9">
    <name type="scientific">Crossiella equi</name>
    <dbReference type="NCBI Taxonomy" id="130796"/>
    <lineage>
        <taxon>Bacteria</taxon>
        <taxon>Bacillati</taxon>
        <taxon>Actinomycetota</taxon>
        <taxon>Actinomycetes</taxon>
        <taxon>Pseudonocardiales</taxon>
        <taxon>Pseudonocardiaceae</taxon>
        <taxon>Crossiella</taxon>
    </lineage>
</organism>
<feature type="domain" description="Carrier" evidence="7">
    <location>
        <begin position="5843"/>
        <end position="5918"/>
    </location>
</feature>
<evidence type="ECO:0000259" key="7">
    <source>
        <dbReference type="PROSITE" id="PS50075"/>
    </source>
</evidence>
<dbReference type="Gene3D" id="3.30.300.30">
    <property type="match status" value="5"/>
</dbReference>
<evidence type="ECO:0000256" key="6">
    <source>
        <dbReference type="SAM" id="MobiDB-lite"/>
    </source>
</evidence>
<keyword evidence="5" id="KW-0045">Antibiotic biosynthesis</keyword>
<evidence type="ECO:0000256" key="2">
    <source>
        <dbReference type="ARBA" id="ARBA00022450"/>
    </source>
</evidence>
<dbReference type="CDD" id="cd19543">
    <property type="entry name" value="DCL_NRPS"/>
    <property type="match status" value="3"/>
</dbReference>
<evidence type="ECO:0000256" key="4">
    <source>
        <dbReference type="ARBA" id="ARBA00022737"/>
    </source>
</evidence>
<dbReference type="Gene3D" id="3.30.559.30">
    <property type="entry name" value="Nonribosomal peptide synthetase, condensation domain"/>
    <property type="match status" value="7"/>
</dbReference>
<dbReference type="Gene3D" id="3.30.559.10">
    <property type="entry name" value="Chloramphenicol acetyltransferase-like domain"/>
    <property type="match status" value="7"/>
</dbReference>
<dbReference type="NCBIfam" id="TIGR01733">
    <property type="entry name" value="AA-adenyl-dom"/>
    <property type="match status" value="5"/>
</dbReference>
<accession>A0ABS5A9T3</accession>
<dbReference type="InterPro" id="IPR000873">
    <property type="entry name" value="AMP-dep_synth/lig_dom"/>
</dbReference>
<proteinExistence type="predicted"/>
<dbReference type="InterPro" id="IPR010060">
    <property type="entry name" value="NRPS_synth"/>
</dbReference>
<reference evidence="8 9" key="1">
    <citation type="submission" date="2021-03" db="EMBL/GenBank/DDBJ databases">
        <title>Sequencing the genomes of 1000 actinobacteria strains.</title>
        <authorList>
            <person name="Klenk H.-P."/>
        </authorList>
    </citation>
    <scope>NUCLEOTIDE SEQUENCE [LARGE SCALE GENOMIC DNA]</scope>
    <source>
        <strain evidence="8 9">DSM 44580</strain>
    </source>
</reference>
<dbReference type="InterPro" id="IPR010071">
    <property type="entry name" value="AA_adenyl_dom"/>
</dbReference>
<dbReference type="Gene3D" id="3.40.50.12780">
    <property type="entry name" value="N-terminal domain of ligase-like"/>
    <property type="match status" value="2"/>
</dbReference>
<name>A0ABS5A9T3_9PSEU</name>
<dbReference type="Gene3D" id="2.30.38.10">
    <property type="entry name" value="Luciferase, Domain 3"/>
    <property type="match status" value="3"/>
</dbReference>
<feature type="domain" description="Carrier" evidence="7">
    <location>
        <begin position="2964"/>
        <end position="3038"/>
    </location>
</feature>
<dbReference type="RefSeq" id="WP_249044251.1">
    <property type="nucleotide sequence ID" value="NZ_JAGIOO010000001.1"/>
</dbReference>
<dbReference type="SMART" id="SM00823">
    <property type="entry name" value="PKS_PP"/>
    <property type="match status" value="5"/>
</dbReference>
<dbReference type="InterPro" id="IPR042099">
    <property type="entry name" value="ANL_N_sf"/>
</dbReference>
<dbReference type="PROSITE" id="PS00455">
    <property type="entry name" value="AMP_BINDING"/>
    <property type="match status" value="4"/>
</dbReference>
<dbReference type="Pfam" id="PF00550">
    <property type="entry name" value="PP-binding"/>
    <property type="match status" value="5"/>
</dbReference>
<dbReference type="InterPro" id="IPR020806">
    <property type="entry name" value="PKS_PP-bd"/>
</dbReference>
<dbReference type="InterPro" id="IPR036736">
    <property type="entry name" value="ACP-like_sf"/>
</dbReference>
<dbReference type="CDD" id="cd19534">
    <property type="entry name" value="E_NRPS"/>
    <property type="match status" value="3"/>
</dbReference>
<evidence type="ECO:0000256" key="3">
    <source>
        <dbReference type="ARBA" id="ARBA00022553"/>
    </source>
</evidence>
<sequence>MTFPDLVRAQAERTPDAPALLDEEGTVSYAELENRANRLAHRLIAEGVGPERVVALLLPRSVDIVVAQLAVVKAGGAYLPVDPAYPADRVAFMLADAAPVLVVDEDYLAATADELPATAPTDADRTAPLRVDHPAYVIYTSGSTGTPKGVVVTHRGLASFSAAEAEHYDVRPGDRVLQFSSPSFDASVLELCMSLPLGATLVVPPPGPLLGDHLAEVLRTRRITHALIPPVALATVPDEAELPDFRTLVVGGDACPPELVARWAPGRRMVNSYGPTEATVVSTWSQALVPGGVPPIGHPLPRTTAHVLDADLNPVPPGVEGELYVAGIGLARGYLNRPGLTADRFLPNPFAGPGERMYRTGDLVCQREDGQLEFRGRADHQVKIRGYRIEPGEIEAVLREQPTVGEAVVVAREDHGLKRLIGYVVPARGQEPDPGHLRTVLEERLPAHMVPAVLVVLARLPLGPNGKLDRAALPAPAAAPAGQRTEPPATRTERVAAAIWAEVLGLPEIGVTDDFFGLGGDSVLAFRALARLRAAFDTELSPRVLFDARTVRELAALLPEPSTVDWQAIPRTERTALPLSSAQHRMWVLDNLLGGTEYNTGVGLRLTGPLEAAALRGALAALAARHESLRTTFTETGGVPEQVVAAHAELPLETAETTPAELDALLAAELDRPFDLRRGPLTRALLVRLAPEEQVLLLSQHHIVTDGASVALLVEELAELYAAAVEQRAPRLPELPVRYADYAAWQQDRLPALSGQLAYWRERLAGVEALQLPTDRPRPAVRTNPGAVHRQLLPAALVDRLTEAGRERGATLFMLLTAAVQTLFARYSGRTDIAVGTATSGRNRAELERVAGFFVNTVVLRSTVDGEQPFEEFLGQVRETVLAAFANEDAPFDRLVEELRLPRDASRTPLVQALVVLQNAVVRPRRAGGLRITEQDLPRPRSRFDLVCEFWPRAEGLTLAVEYNTDLFDTATIARLAEHLEVLLHGVLAAPATPLGRLPLLTPAERERVLTGWNRTDLAVPAEFYGELFEAQAARTPDATAVVHAGRGLTYAELNRRANRLARYLIGQGVGPERFVGIQLPRTEQTIVALLAVLKSGGAYLPIDPAYPADRIEFMLADARPVLVLTPALLDGLDLSELSDVDITDADRVRPLDRAHPAYTIYTSGSTGRPKGVVIAQESLVDLTAWAARDFGPAGLANVVASTSLNFDVSVFEIFCPLVLGGRIEVVANVLALGEERAAPWQASLVSAVPSALAQVLSQGTVAVTADHVVLAGEGLSAHAVREIRAALPGAAVANIYGPTEATVYATAWYADGTETGAPPIGKPVSNIRAYVLDAHLRPAPIGVPGELHLAGTGLARGYLNRPGLTADRFIANPFTPGTRMYRTGDIVRWKADGDLEYLGRADDQVKIRGFRIELGEVEASLLRHDLVTEAVAVARTDGGHQRLVAYVVAESTVDSGALRAFVGERLPEYMVPAAVIRLDRLPLNPNGKLDRRALPAPDWAAVAGAGYTAPGNATERVLADIWAEVLGLPRIGVTDNFFAHGGDSILSIQVVAKARAAGLRLTSREVFLHQTIAALAPRVTAVTTQRVAQEPVTGDVPLTPIQRWLFAAQPEHPEHFAQHLTLALADGVDERALRVALAALVEHHDALRMRFEQVDGEWRQHNAAPGTPDVLAATASLTGDSLLRAELRPGQLFLAVHHLVVDGVSWRILLEDLATGYEQAVRGEPVRLPARTTSFRDWARRLTEHAGNGGFDADRAHWAHTAPADLPVEGTGPNTVASTEVVSVRLSEAETRALLQDVPPVYRTQVNDVLLTALGHVLTEWTGRPELLVDVEGHGREELFTDVDTSRTVGWFTTRFPVLLSGVDGDWGSALKAVKERLRALPHRGLSYGWLHSATSALSFNYLGHFDVPTTSLYTGLAGELALDADPGATRPHLLDVVGRVDGGELEFSWFYSPDRHTEPTVRHLATELLAALRALIAHCAQPGAGGRTPSDYPLAKLDQSTVDALVGDGRAVEEVYPLTPTQAGMVFHRLSQGDTGVYFQQITFLLDGVNDPRRLASAWQEVSDRAPVLRSRIVWQDVPAPVQVVQARAEVPVRHLDWRTSTEARRETDLAELLTRDRARGIALDEAPMQRLTLIRTGNSEVRVVWTFHHVLLDGWSVFQVLSDVFTAHAGQPLPTRRPFSDYPRWIAAQDPAQALAHWRQALAGFDEPTALPYGRAPEGGHHAESTAAVRRELSAEATQALRVFGQQHGLTLNTLVQGMWALLLARHGGQPDVLFGSTVSGRPADLPGVEDITGIFINTLPTRIRVTGTEPVLPWLRAVQEDQAAGRRYDYLSLPTLRGLTGLAERVELFRSLVVFENYPLDDNAADQHGLGLRDLRGVETTNYPLSLVAYPGERFAVALGYDPDLFTGELAARLAEHLLTLLTALPGHAERTTGALPMLTEDERADLKGWHGTELDAVAGSVPQAFAARVQAHPQATALVSDSGELTYAELDQRSTTLARHLLGLGLTPEQPVGLLLGRSTHAVVAELAVLKAGGAYVPLDTRAPAARLRHLLTETGVRLLLTDETWADTASDVHNGQIVRADAEHVPHAVTLPTPHGDNLAYVMHTSGSTGVPKGVAVRHADILGLAAHRRFANGHHHRVLLHSPLAFDAATYELWVPLLLGGQVVLAPDTDVDVEVVRTAVTTHGVTALWLTAGLFRLLAQEDPGCFAGAREVWTGGDVVPAAAIRRVLAACPGLTVVDGYGPTETTTFASHHDCPPGQPVPDTVPIGGPLDGVRLHVLDATLRPVPPGAPGELHIAGAGVARGYLNRPGLTADRFVADPFGHPGERMYRTGDIVRWNPDGEIEFLGRADDQVKIRGFRIELSEVETALLRHPNVAQAVAAVLPDDSGRKRLVAYLVGDRLPEAAPLRGFLAERVPEYLVPSVFVPLAALPLNANGKVDRRALPAPDWGLVAGAGHVAPTTEAERVLCAIFAEVLGLPGVGVADNFFELGGDSIVSIQVVSRARQAGLTLQPRDLFRTPTVAGLAAAASAVAMSTVDQGPVTGEVPLTPIQRWFLASHAEAPGHFTQSVVLDLTEEPEPALLAEALTALVAHHDALRLRLSDGRQRHADPAPVRLDGVRYEVDLAEGPLLTAELTDRRLTLAVHHLVVDGVSWRILLADLDTAYRQLRAGEPVRLPAKTTSFRDFARTLTALAEAGEFDAELPYWRAVTAETAIPVDAPGPNTVAAQRTLTVHLAEDTTRALLQDVPGVYRTQVNDVLLTALGRVLGEWTGHEHTLLHLEGHGREDVGEHVDTSRTVGWFTTMFPLALPAHTGLGWGEALKAVKEQLRAIPRRGLGHGVLRHLTAHELPEAAPQVSFNYLGQFETGFDSAFTAGGLGGESGPANPRPHLLDVLGSVADGRLALTFAYAVHTEATVRALAQRLVAVLGELVEHCALPEAGGRTPSDFPLARITQSEVDRLVGTGRDVTDLYPLTPMQAGMVFHSLVEDGNSAYFNQVRLHLGGVTDAAGFARAWAETVNHNPVLRSRVVWEGVTEPLQVIPREVDLPTRLLDWSALGEADRERELAALLAADRAEGFDLATAPLMRIVVITLSGDEVLLLWTFHHVLLDGWSAAQVFGEVCARHTGSAPATRRPFRDYLDWLGRQDTDRARTHWRHVLDGFSSPTPLPLDRQSREAHRAASSGTVRASLTSEDTTRLRELAQHGGLTLNTVFQGAWGLLLARYSGAEDVVFGTTVSGRPAELTGVETMVGLFINTIPTRIRVRSGQTLLPWLRGVQEEQAESRRFDFASLAQLQGWLDLPGGTGLFDSIVVFENYPFDPAGLGLTLLSSQDEEPTNYPLTVVVSPGEQLGFRLDYDPALFDEATVRGMADRLVLLLTGIARDPGHTPGSLPLLTAGERHRVLAEWNDTAVELPAGSLGELFAAQALRTPEAVAVVAADVQLTYAELDARSNQLAHKLRELGVRTETTVGLLLGRSLDLVVAELAVVKAGGAYVPLDLRAPEDRLRLVLTEARAHVLLTDAEWADTAARVHPTPVRVTQDGPVTPLASPVHGDNLAYVMYTSGSTGTPKGVAVRHEDVIGLALGRCFRGGAHERVLLHSPSAFDASTYELWTPLLNGDRVVLAPPGDLDADTLRRLVAEQGVTGLWLTAGLFRLFAQDDPGCLAGVREVWTGGDVVPAPAVRRVLAACPGLSVVDGYGPTETTTFATSHRLTDEVPDLVPIGVPQDGMRVYVLDRDLRPVPPGIAGELHIAGTGVARGYLNRPGLTADRFLPDPFGPAGGRMYRTGDIVRWNAHGQVEYLGRADEQVKIRGFRIELGEIEAVLLAQPGVTEAVVLARVDQGVKRLVGYLVGTPDPAQVKAAAQALLPDYMVPAALLVLDGLPLSRNGKLDRRALPAPDFSALAAAGYQAPSTDTERALAGIWAEVLGLPRVGVADNFFALGGDSILSIQVTSRARQAGLGLMPRDLFRAQTVAELALLVSATGTGTAEQGEVTGEAPLTPIQRWLFAQGPAEHFNQVLTLDLAPDVDEPALRTALHALLVQHDALRTGFAHGRQHVRPVTEAEVLADRATGPFDLAGPLLRARLDGTRLELCAHHLVVDGVSWRVLVEDLETAYRQARAGRTVHIGAKTTAFRDWSRQLADFTATGGFDDELAYWTSQNVESNIPLDHKGDNTLASTESVVLTLDEAQTRALLQDVPPVYRTQVNDVLLSALGRVLAEWTGQDRVLVDLEGHGREDELFPGTDTSRTVGWFTTMFPLALTVPAGDWGGTLKSVKEQLRAVPRRGIGYGALRYLTGRLPHHPAAPVSFNYLGQFEASEGTGLVRGIGGIGSDLSLTGTRDRVFDLVGAVEQRCLRLTWFYSPELHEEATVRELVDRLGAALREIIAHCATPGAGGRTPSDFPLAELDQSTVDRLVAGADVADVYPLTPMQAGMVFHGLSQQDQGVYFEQAKFVLDGVTDPARLAAAWQTVLDRTPVLRSRLVWSDVPVPLQVVENGLTLPVTLLDWTGRSHEEELAAFLAQDRARGFDLADTPLMRVAIARLSERSVQVVWTFHHVLLDGWSVFQVLSDVFAAHAGRPLPRRRPFAEYLRWLGEQDQTEAEKYWRSVLAGFEAPTPLPLDHPRTPAHNTRSSTWTGFALPEAETTALYAFAKQHRLTLNAVVQGAWGLLLSRYGGTRDVCFGATTSGRPADLPGGEDITGIFINTLPVRLTVDPDADPVAWLQDLQAAQAESRRFDFVALSQLQSWGGHPDGLFDSIVVFENYPVNDEVAAANGLAVRDLEAVETTNFPISLVVSPGASFHLEFGYDPDLFEAATVQAMAGHLTEILRALAAGERLSTLDIRTPAERALVDEANNTGREIAPATLAQLIEAQVARTPDAAALIVDTGAVTFAELDRRATLLAHRLVADGVRPESLVALRLPRSADIVIAQVAVAKAGGAYLPVDPNYPADRVEFMLTDADPVLVVDADYLAAGTTAPVVDLPTAHPDHPAYVIYTSGSTGKPKGVVVTHRGLASFSAAEIDRYQVRPGDRVLQFSSPSFDASVLELCASLPAGAALVVPPEGSLLGEQLGEVLREGRVTHALIPPVALATIPEHEVLPDFGTVIVGGDACTAELVRRWAPGRRMVNSYGPTESTVVTTWSDPLVPGGVPPIGRPIWNTRVHVLDTGLNPVPVGVPGELHVSGAGLARGYLNRPGLTADRFLPNPFGAPGERMYRTGDLVRWRRDGQLEFLGRADHQVKIRGFRIEPGEIETQLRAQPGVTEAVVIAREDDGAKRLVAYLTGDNPGVPELRAALAGRLPDYMVPSAFVVLDALPLTPNGKLDRRALPAPTTGLVGQTGYVAPETETEEVLAEIWAEVLGLPRVGVEDSFFDLGGDSVRSLRIAAQAKEAFDLVLTPKDVLTARTVAGLAELVEERILAELESLAAADGTNSEL</sequence>
<feature type="domain" description="Carrier" evidence="7">
    <location>
        <begin position="4413"/>
        <end position="4487"/>
    </location>
</feature>
<dbReference type="SUPFAM" id="SSF56801">
    <property type="entry name" value="Acetyl-CoA synthetase-like"/>
    <property type="match status" value="5"/>
</dbReference>
<dbReference type="InterPro" id="IPR020845">
    <property type="entry name" value="AMP-binding_CS"/>
</dbReference>
<dbReference type="CDD" id="cd05930">
    <property type="entry name" value="A_NRPS"/>
    <property type="match status" value="1"/>
</dbReference>
<dbReference type="PROSITE" id="PS00012">
    <property type="entry name" value="PHOSPHOPANTETHEINE"/>
    <property type="match status" value="3"/>
</dbReference>
<dbReference type="Pfam" id="PF13193">
    <property type="entry name" value="AMP-binding_C"/>
    <property type="match status" value="5"/>
</dbReference>
<dbReference type="PANTHER" id="PTHR45527:SF1">
    <property type="entry name" value="FATTY ACID SYNTHASE"/>
    <property type="match status" value="1"/>
</dbReference>
<feature type="domain" description="Carrier" evidence="7">
    <location>
        <begin position="487"/>
        <end position="562"/>
    </location>
</feature>
<gene>
    <name evidence="8" type="ORF">JOF53_002231</name>
</gene>
<dbReference type="SUPFAM" id="SSF52777">
    <property type="entry name" value="CoA-dependent acyltransferases"/>
    <property type="match status" value="14"/>
</dbReference>
<feature type="domain" description="Carrier" evidence="7">
    <location>
        <begin position="1510"/>
        <end position="1584"/>
    </location>
</feature>
<dbReference type="Pfam" id="PF00668">
    <property type="entry name" value="Condensation"/>
    <property type="match status" value="8"/>
</dbReference>
<dbReference type="InterPro" id="IPR009081">
    <property type="entry name" value="PP-bd_ACP"/>
</dbReference>
<dbReference type="NCBIfam" id="NF004282">
    <property type="entry name" value="PRK05691.1"/>
    <property type="match status" value="5"/>
</dbReference>
<keyword evidence="2" id="KW-0596">Phosphopantetheine</keyword>
<dbReference type="PANTHER" id="PTHR45527">
    <property type="entry name" value="NONRIBOSOMAL PEPTIDE SYNTHETASE"/>
    <property type="match status" value="1"/>
</dbReference>
<dbReference type="SUPFAM" id="SSF47336">
    <property type="entry name" value="ACP-like"/>
    <property type="match status" value="5"/>
</dbReference>
<dbReference type="CDD" id="cd19531">
    <property type="entry name" value="LCL_NRPS-like"/>
    <property type="match status" value="1"/>
</dbReference>
<dbReference type="InterPro" id="IPR023213">
    <property type="entry name" value="CAT-like_dom_sf"/>
</dbReference>
<dbReference type="Proteomes" id="UP001519363">
    <property type="component" value="Unassembled WGS sequence"/>
</dbReference>
<protein>
    <submittedName>
        <fullName evidence="8">Amino acid adenylation domain-containing protein/non-ribosomal peptide synthase protein (TIGR01720 family)</fullName>
    </submittedName>
</protein>
<dbReference type="InterPro" id="IPR006162">
    <property type="entry name" value="Ppantetheine_attach_site"/>
</dbReference>
<comment type="cofactor">
    <cofactor evidence="1">
        <name>pantetheine 4'-phosphate</name>
        <dbReference type="ChEBI" id="CHEBI:47942"/>
    </cofactor>
</comment>
<dbReference type="CDD" id="cd12117">
    <property type="entry name" value="A_NRPS_Srf_like"/>
    <property type="match status" value="2"/>
</dbReference>
<dbReference type="InterPro" id="IPR045851">
    <property type="entry name" value="AMP-bd_C_sf"/>
</dbReference>
<dbReference type="EMBL" id="JAGIOO010000001">
    <property type="protein sequence ID" value="MBP2473359.1"/>
    <property type="molecule type" value="Genomic_DNA"/>
</dbReference>
<dbReference type="InterPro" id="IPR001242">
    <property type="entry name" value="Condensation_dom"/>
</dbReference>
<dbReference type="Gene3D" id="3.40.50.980">
    <property type="match status" value="6"/>
</dbReference>
<dbReference type="PROSITE" id="PS50075">
    <property type="entry name" value="CARRIER"/>
    <property type="match status" value="5"/>
</dbReference>
<dbReference type="Gene3D" id="1.10.1200.10">
    <property type="entry name" value="ACP-like"/>
    <property type="match status" value="5"/>
</dbReference>
<comment type="caution">
    <text evidence="8">The sequence shown here is derived from an EMBL/GenBank/DDBJ whole genome shotgun (WGS) entry which is preliminary data.</text>
</comment>
<dbReference type="CDD" id="cd17652">
    <property type="entry name" value="A_NRPS_CmdD_like"/>
    <property type="match status" value="2"/>
</dbReference>